<reference evidence="3" key="1">
    <citation type="journal article" date="2009" name="Genome Res.">
        <title>Comparative genomic analyses of the human fungal pathogens Coccidioides and their relatives.</title>
        <authorList>
            <person name="Sharpton T.J."/>
            <person name="Stajich J.E."/>
            <person name="Rounsley S.D."/>
            <person name="Gardner M.J."/>
            <person name="Wortman J.R."/>
            <person name="Jordar V.S."/>
            <person name="Maiti R."/>
            <person name="Kodira C.D."/>
            <person name="Neafsey D.E."/>
            <person name="Zeng Q."/>
            <person name="Hung C.-Y."/>
            <person name="McMahan C."/>
            <person name="Muszewska A."/>
            <person name="Grynberg M."/>
            <person name="Mandel M.A."/>
            <person name="Kellner E.M."/>
            <person name="Barker B.M."/>
            <person name="Galgiani J.N."/>
            <person name="Orbach M.J."/>
            <person name="Kirkland T.N."/>
            <person name="Cole G.T."/>
            <person name="Henn M.R."/>
            <person name="Birren B.W."/>
            <person name="Taylor J.W."/>
        </authorList>
    </citation>
    <scope>NUCLEOTIDE SEQUENCE [LARGE SCALE GENOMIC DNA]</scope>
    <source>
        <strain evidence="3">UAMH 1704</strain>
    </source>
</reference>
<accession>C4K075</accession>
<dbReference type="AlphaFoldDB" id="C4K075"/>
<proteinExistence type="predicted"/>
<evidence type="ECO:0000313" key="3">
    <source>
        <dbReference type="Proteomes" id="UP000002058"/>
    </source>
</evidence>
<dbReference type="KEGG" id="ure:UREG_07826"/>
<dbReference type="InParanoid" id="C4K075"/>
<dbReference type="GeneID" id="8440277"/>
<feature type="chain" id="PRO_5002939799" evidence="1">
    <location>
        <begin position="20"/>
        <end position="149"/>
    </location>
</feature>
<dbReference type="RefSeq" id="XP_002583053.1">
    <property type="nucleotide sequence ID" value="XM_002583007.1"/>
</dbReference>
<gene>
    <name evidence="2" type="ORF">UREG_07826</name>
</gene>
<protein>
    <submittedName>
        <fullName evidence="2">Uncharacterized protein</fullName>
    </submittedName>
</protein>
<feature type="signal peptide" evidence="1">
    <location>
        <begin position="1"/>
        <end position="19"/>
    </location>
</feature>
<evidence type="ECO:0000313" key="2">
    <source>
        <dbReference type="EMBL" id="EEP82961.1"/>
    </source>
</evidence>
<evidence type="ECO:0000256" key="1">
    <source>
        <dbReference type="SAM" id="SignalP"/>
    </source>
</evidence>
<keyword evidence="1" id="KW-0732">Signal</keyword>
<dbReference type="VEuPathDB" id="FungiDB:UREG_07826"/>
<dbReference type="Proteomes" id="UP000002058">
    <property type="component" value="Unassembled WGS sequence"/>
</dbReference>
<name>C4K075_UNCRE</name>
<organism evidence="2 3">
    <name type="scientific">Uncinocarpus reesii (strain UAMH 1704)</name>
    <dbReference type="NCBI Taxonomy" id="336963"/>
    <lineage>
        <taxon>Eukaryota</taxon>
        <taxon>Fungi</taxon>
        <taxon>Dikarya</taxon>
        <taxon>Ascomycota</taxon>
        <taxon>Pezizomycotina</taxon>
        <taxon>Eurotiomycetes</taxon>
        <taxon>Eurotiomycetidae</taxon>
        <taxon>Onygenales</taxon>
        <taxon>Onygenaceae</taxon>
        <taxon>Uncinocarpus</taxon>
    </lineage>
</organism>
<dbReference type="EMBL" id="CH476619">
    <property type="protein sequence ID" value="EEP82961.1"/>
    <property type="molecule type" value="Genomic_DNA"/>
</dbReference>
<keyword evidence="3" id="KW-1185">Reference proteome</keyword>
<sequence length="149" mass="16563">MKLLTLAFTALTVSAVVLAAPVNDRENVAGSVETKRTSMVCRSLLLKIKLLIANSPAKMVPSRWHAVLVMSFSGFLLASAARDLNHNLDYHLFSAKHVMFSTSRPSLVENIDARSQIPPRSRPIMVESVVVKSDWWALNEFLWPPRPPA</sequence>
<dbReference type="HOGENOM" id="CLU_1751064_0_0_1"/>